<comment type="subcellular location">
    <subcellularLocation>
        <location evidence="1">Cell membrane</location>
        <topology evidence="1">Multi-pass membrane protein</topology>
    </subcellularLocation>
</comment>
<dbReference type="EMBL" id="JAATEJ010000020">
    <property type="protein sequence ID" value="NJP46274.1"/>
    <property type="molecule type" value="Genomic_DNA"/>
</dbReference>
<evidence type="ECO:0000313" key="11">
    <source>
        <dbReference type="Proteomes" id="UP000734511"/>
    </source>
</evidence>
<dbReference type="RefSeq" id="WP_167985119.1">
    <property type="nucleotide sequence ID" value="NZ_JAATEJ010000020.1"/>
</dbReference>
<reference evidence="10 11" key="1">
    <citation type="submission" date="2020-03" db="EMBL/GenBank/DDBJ databases">
        <title>WGS of actinomycetes isolated from Thailand.</title>
        <authorList>
            <person name="Thawai C."/>
        </authorList>
    </citation>
    <scope>NUCLEOTIDE SEQUENCE [LARGE SCALE GENOMIC DNA]</scope>
    <source>
        <strain evidence="10 11">PRB2-1</strain>
    </source>
</reference>
<comment type="similarity">
    <text evidence="2">Belongs to the resistance-nodulation-cell division (RND) (TC 2.A.6) family. MmpL subfamily.</text>
</comment>
<gene>
    <name evidence="10" type="ORF">HCN08_23125</name>
</gene>
<protein>
    <submittedName>
        <fullName evidence="10">MMPL family transporter</fullName>
    </submittedName>
</protein>
<evidence type="ECO:0000256" key="8">
    <source>
        <dbReference type="SAM" id="Phobius"/>
    </source>
</evidence>
<dbReference type="PROSITE" id="PS50156">
    <property type="entry name" value="SSD"/>
    <property type="match status" value="2"/>
</dbReference>
<keyword evidence="4 8" id="KW-0812">Transmembrane</keyword>
<sequence>MFHRIGRTVVRHPVWTIVAWLIAAVAIIATAPSLPSNSDESSFLPSSYESIKAMDLQEKAFPQAFTPAAIVLYQREDGGKLTSADKSDIDRITKGLGDKKIDQVQKVVAGSPSKDGKFETAYVQMDKKSQGQPKQADAAKALRDDSTSLAKGTSLKVQVGGQAAQNLDQQDAGKTSDAVALIGSFLIIIITLSIIFRSVLVSILPLALLLGVVFTTSNSLIAYATKIFGLQANSSISALLIVVVLGVGTDYFLFLMFRYRERLRAGDEPKQAMINSVTRVGEAIASAAGAVIIAFCALALSTLGFLTQLGPALAILVAVTLIAGLTLFPAVCSLIPPRWLFAPGKKWRQEPSGTRFAAIGRVVGRRSGMVALVSGLVMVLLALGTLGYKASYDLASGSIPKTKESMVVQDTLTKAYSAGAAEPTNVYLNSTDGKPLPTADFTAYADKLRGADGVADVTFDQKTDLNKPGTTANFTVTLKYEAASDQAISAVSDIRTVAHDNAPAGTEAFVGGTSSVFKDINAAVNHDYRTVFPVAAVLIMVILGLLLRSVVAPWYLIASVGLGFGATLGTTVLLFGRGDGLIFLLPIIMYLFVVAIGTDYNILMIARLREEAQEGRNPREAAAEALKHAGPTVGAAGLILAATFGTLMLSGNSFLTQMGFAVAFGIVMAAFVMAMFFTPSLTALIGHAAWWPGHADRSTKQELPGSGPLGGPGASGGPGGPGGSGSPDGPGGAGGPGGSRDPELDATRQR</sequence>
<name>A0ABX0ZX28_9ACTN</name>
<dbReference type="Gene3D" id="1.20.1640.10">
    <property type="entry name" value="Multidrug efflux transporter AcrB transmembrane domain"/>
    <property type="match status" value="2"/>
</dbReference>
<dbReference type="InterPro" id="IPR000731">
    <property type="entry name" value="SSD"/>
</dbReference>
<dbReference type="SUPFAM" id="SSF82866">
    <property type="entry name" value="Multidrug efflux transporter AcrB transmembrane domain"/>
    <property type="match status" value="2"/>
</dbReference>
<keyword evidence="6 8" id="KW-0472">Membrane</keyword>
<dbReference type="InterPro" id="IPR004869">
    <property type="entry name" value="MMPL_dom"/>
</dbReference>
<keyword evidence="3" id="KW-1003">Cell membrane</keyword>
<dbReference type="InterPro" id="IPR050545">
    <property type="entry name" value="Mycobact_MmpL"/>
</dbReference>
<feature type="transmembrane region" description="Helical" evidence="8">
    <location>
        <begin position="554"/>
        <end position="575"/>
    </location>
</feature>
<feature type="transmembrane region" description="Helical" evidence="8">
    <location>
        <begin position="581"/>
        <end position="608"/>
    </location>
</feature>
<proteinExistence type="inferred from homology"/>
<feature type="transmembrane region" description="Helical" evidence="8">
    <location>
        <begin position="203"/>
        <end position="224"/>
    </location>
</feature>
<feature type="transmembrane region" description="Helical" evidence="8">
    <location>
        <begin position="629"/>
        <end position="649"/>
    </location>
</feature>
<keyword evidence="11" id="KW-1185">Reference proteome</keyword>
<comment type="caution">
    <text evidence="10">The sequence shown here is derived from an EMBL/GenBank/DDBJ whole genome shotgun (WGS) entry which is preliminary data.</text>
</comment>
<evidence type="ECO:0000256" key="6">
    <source>
        <dbReference type="ARBA" id="ARBA00023136"/>
    </source>
</evidence>
<feature type="compositionally biased region" description="Gly residues" evidence="7">
    <location>
        <begin position="707"/>
        <end position="738"/>
    </location>
</feature>
<evidence type="ECO:0000256" key="1">
    <source>
        <dbReference type="ARBA" id="ARBA00004651"/>
    </source>
</evidence>
<evidence type="ECO:0000313" key="10">
    <source>
        <dbReference type="EMBL" id="NJP46274.1"/>
    </source>
</evidence>
<feature type="transmembrane region" description="Helical" evidence="8">
    <location>
        <begin position="178"/>
        <end position="196"/>
    </location>
</feature>
<feature type="domain" description="SSD" evidence="9">
    <location>
        <begin position="177"/>
        <end position="334"/>
    </location>
</feature>
<keyword evidence="5 8" id="KW-1133">Transmembrane helix</keyword>
<dbReference type="PANTHER" id="PTHR33406:SF6">
    <property type="entry name" value="MEMBRANE PROTEIN YDGH-RELATED"/>
    <property type="match status" value="1"/>
</dbReference>
<feature type="compositionally biased region" description="Basic and acidic residues" evidence="7">
    <location>
        <begin position="740"/>
        <end position="750"/>
    </location>
</feature>
<feature type="region of interest" description="Disordered" evidence="7">
    <location>
        <begin position="695"/>
        <end position="750"/>
    </location>
</feature>
<evidence type="ECO:0000256" key="7">
    <source>
        <dbReference type="SAM" id="MobiDB-lite"/>
    </source>
</evidence>
<dbReference type="Proteomes" id="UP000734511">
    <property type="component" value="Unassembled WGS sequence"/>
</dbReference>
<evidence type="ECO:0000256" key="4">
    <source>
        <dbReference type="ARBA" id="ARBA00022692"/>
    </source>
</evidence>
<dbReference type="Pfam" id="PF03176">
    <property type="entry name" value="MMPL"/>
    <property type="match status" value="2"/>
</dbReference>
<organism evidence="10 11">
    <name type="scientific">Actinacidiphila epipremni</name>
    <dbReference type="NCBI Taxonomy" id="2053013"/>
    <lineage>
        <taxon>Bacteria</taxon>
        <taxon>Bacillati</taxon>
        <taxon>Actinomycetota</taxon>
        <taxon>Actinomycetes</taxon>
        <taxon>Kitasatosporales</taxon>
        <taxon>Streptomycetaceae</taxon>
        <taxon>Actinacidiphila</taxon>
    </lineage>
</organism>
<evidence type="ECO:0000256" key="3">
    <source>
        <dbReference type="ARBA" id="ARBA00022475"/>
    </source>
</evidence>
<feature type="transmembrane region" description="Helical" evidence="8">
    <location>
        <begin position="655"/>
        <end position="677"/>
    </location>
</feature>
<feature type="transmembrane region" description="Helical" evidence="8">
    <location>
        <begin position="312"/>
        <end position="336"/>
    </location>
</feature>
<feature type="transmembrane region" description="Helical" evidence="8">
    <location>
        <begin position="12"/>
        <end position="34"/>
    </location>
</feature>
<evidence type="ECO:0000256" key="2">
    <source>
        <dbReference type="ARBA" id="ARBA00010157"/>
    </source>
</evidence>
<accession>A0ABX0ZX28</accession>
<dbReference type="PANTHER" id="PTHR33406">
    <property type="entry name" value="MEMBRANE PROTEIN MJ1562-RELATED"/>
    <property type="match status" value="1"/>
</dbReference>
<evidence type="ECO:0000256" key="5">
    <source>
        <dbReference type="ARBA" id="ARBA00022989"/>
    </source>
</evidence>
<feature type="transmembrane region" description="Helical" evidence="8">
    <location>
        <begin position="530"/>
        <end position="547"/>
    </location>
</feature>
<evidence type="ECO:0000259" key="9">
    <source>
        <dbReference type="PROSITE" id="PS50156"/>
    </source>
</evidence>
<feature type="transmembrane region" description="Helical" evidence="8">
    <location>
        <begin position="369"/>
        <end position="388"/>
    </location>
</feature>
<feature type="domain" description="SSD" evidence="9">
    <location>
        <begin position="561"/>
        <end position="683"/>
    </location>
</feature>
<feature type="transmembrane region" description="Helical" evidence="8">
    <location>
        <begin position="280"/>
        <end position="306"/>
    </location>
</feature>
<feature type="transmembrane region" description="Helical" evidence="8">
    <location>
        <begin position="236"/>
        <end position="259"/>
    </location>
</feature>